<dbReference type="PANTHER" id="PTHR21623:SF2">
    <property type="entry name" value="COILED-COIL DOMAIN-CONTAINING PROTEIN 33"/>
    <property type="match status" value="1"/>
</dbReference>
<keyword evidence="1" id="KW-0175">Coiled coil</keyword>
<reference evidence="3" key="1">
    <citation type="submission" date="2021-02" db="EMBL/GenBank/DDBJ databases">
        <authorList>
            <person name="Dougan E. K."/>
            <person name="Rhodes N."/>
            <person name="Thang M."/>
            <person name="Chan C."/>
        </authorList>
    </citation>
    <scope>NUCLEOTIDE SEQUENCE</scope>
</reference>
<proteinExistence type="predicted"/>
<dbReference type="PANTHER" id="PTHR21623">
    <property type="entry name" value="SPERIOLIN-BINDING FACTOR"/>
    <property type="match status" value="1"/>
</dbReference>
<dbReference type="AlphaFoldDB" id="A0A813JL68"/>
<evidence type="ECO:0000313" key="3">
    <source>
        <dbReference type="EMBL" id="CAE8680133.1"/>
    </source>
</evidence>
<organism evidence="3 4">
    <name type="scientific">Polarella glacialis</name>
    <name type="common">Dinoflagellate</name>
    <dbReference type="NCBI Taxonomy" id="89957"/>
    <lineage>
        <taxon>Eukaryota</taxon>
        <taxon>Sar</taxon>
        <taxon>Alveolata</taxon>
        <taxon>Dinophyceae</taxon>
        <taxon>Suessiales</taxon>
        <taxon>Suessiaceae</taxon>
        <taxon>Polarella</taxon>
    </lineage>
</organism>
<feature type="coiled-coil region" evidence="1">
    <location>
        <begin position="868"/>
        <end position="957"/>
    </location>
</feature>
<dbReference type="Proteomes" id="UP000626109">
    <property type="component" value="Unassembled WGS sequence"/>
</dbReference>
<feature type="coiled-coil region" evidence="1">
    <location>
        <begin position="1013"/>
        <end position="1047"/>
    </location>
</feature>
<feature type="compositionally biased region" description="Basic and acidic residues" evidence="2">
    <location>
        <begin position="45"/>
        <end position="57"/>
    </location>
</feature>
<sequence>MPFGGSKSKETPKEIQLQGELTALQSQAAQKDEELAKVRESLDSEKLKAEKAEKEALSQKSQAGDYKHQLEEIVNLKAKSDGESQILFKEKAEEFERKERESFQKAEEETSGLRSKLEEAQKTLDKEADEKAAREGHKLKLNEELTETKQALEETKVFLKEKEEAVMTLSGKIGSMQVDKASPIWVLDVAIGECEFASPFAYFLELQLEGHAERRCTDVSQPSTRPVFTNASQLLSTDPSVANHKLKVCAFLNVEDHSGNLVAKLLGTALVSLGDLKVADGSTASKRVSRAIDFLRDSAENTAQGNTLVVGRTTLEMKVKVLLPSEMATMTAASSPYTTPRTQLSAGSPSLDKSLWAVRLFEHRLRVLIHHAGDLPVPEAGRATLRVALRLLQQDGKVIHESVSPSLAITSSAQTSTNGLGEVVFNQEVVLPLLMASSDEQALKISLALEMVSTSDELPPTLSSLLDLKWSPAVLPLLHPFHLCARTSSKSQASSSSRPRPSLLVSIVREPHHEALDGLGDGASQAVEIRVHGVPDGRALPDLVEDIVVAVCPETSPADLEAADMQIPVATYYYDQRIELSEFMEAEFRSAAKRGIKYFLTPVVGPSRTPNWGQFVLRCLSSKASLRSLPLLLFEKWGRQKDAAHVDFPLGGKLLAFATLDTSSLLKTTGSDPMTRDFLLDLRMLEAPGACSSLQVEARVWPRGDGSSASTQPSAVAIAPDMQPEVTPRQAPPSAATTVASAEGGVTAALGQEANEFRLNHELSVQLAKEFNLRAAALKRAGEEIVVLRRQIQLLRNENHSLKAQIEDEEQLAQDVRLRPPPEGLESLSSAELAAKLQRTLERYREEKVRGAELARRLEDSLKEASRGRGLERSLEELQQAHLEQNRELQRLQDEGRKLETYRQTTKTQEKVITKLEKILESSLQEVQKAQKVQVNVERLKTENLRLRERCSGLLAKSKKLDGGDEEEIRRKLSQKDVEIARLQGLVKELRGSNAPPQELSRPQADGAEQQRLQDLESHLQDWEQKCQAAEHRLQMLQRQLTESSRRYGAEITDLKVTIAKRDARIMELEYLLDQRDGGEG</sequence>
<feature type="region of interest" description="Disordered" evidence="2">
    <location>
        <begin position="97"/>
        <end position="137"/>
    </location>
</feature>
<evidence type="ECO:0000256" key="2">
    <source>
        <dbReference type="SAM" id="MobiDB-lite"/>
    </source>
</evidence>
<feature type="coiled-coil region" evidence="1">
    <location>
        <begin position="778"/>
        <end position="819"/>
    </location>
</feature>
<name>A0A813JL68_POLGL</name>
<feature type="region of interest" description="Disordered" evidence="2">
    <location>
        <begin position="991"/>
        <end position="1012"/>
    </location>
</feature>
<protein>
    <recommendedName>
        <fullName evidence="5">C2 domain-containing protein</fullName>
    </recommendedName>
</protein>
<dbReference type="GO" id="GO:0005777">
    <property type="term" value="C:peroxisome"/>
    <property type="evidence" value="ECO:0007669"/>
    <property type="project" value="TreeGrafter"/>
</dbReference>
<feature type="region of interest" description="Disordered" evidence="2">
    <location>
        <begin position="45"/>
        <end position="67"/>
    </location>
</feature>
<feature type="compositionally biased region" description="Basic and acidic residues" evidence="2">
    <location>
        <begin position="97"/>
        <end position="108"/>
    </location>
</feature>
<evidence type="ECO:0008006" key="5">
    <source>
        <dbReference type="Google" id="ProtNLM"/>
    </source>
</evidence>
<feature type="compositionally biased region" description="Basic and acidic residues" evidence="2">
    <location>
        <begin position="115"/>
        <end position="137"/>
    </location>
</feature>
<evidence type="ECO:0000256" key="1">
    <source>
        <dbReference type="SAM" id="Coils"/>
    </source>
</evidence>
<dbReference type="EMBL" id="CAJNNW010025826">
    <property type="protein sequence ID" value="CAE8680133.1"/>
    <property type="molecule type" value="Genomic_DNA"/>
</dbReference>
<comment type="caution">
    <text evidence="3">The sequence shown here is derived from an EMBL/GenBank/DDBJ whole genome shotgun (WGS) entry which is preliminary data.</text>
</comment>
<gene>
    <name evidence="3" type="ORF">PGLA2088_LOCUS21746</name>
</gene>
<evidence type="ECO:0000313" key="4">
    <source>
        <dbReference type="Proteomes" id="UP000626109"/>
    </source>
</evidence>
<dbReference type="InterPro" id="IPR039889">
    <property type="entry name" value="CCD33"/>
</dbReference>
<accession>A0A813JL68</accession>